<dbReference type="RefSeq" id="WP_343959994.1">
    <property type="nucleotide sequence ID" value="NZ_BAAAKZ010000004.1"/>
</dbReference>
<dbReference type="Pfam" id="PF13454">
    <property type="entry name" value="NAD_binding_9"/>
    <property type="match status" value="1"/>
</dbReference>
<accession>A0ABW3TMD2</accession>
<feature type="compositionally biased region" description="Low complexity" evidence="1">
    <location>
        <begin position="453"/>
        <end position="467"/>
    </location>
</feature>
<feature type="region of interest" description="Disordered" evidence="1">
    <location>
        <begin position="754"/>
        <end position="779"/>
    </location>
</feature>
<protein>
    <submittedName>
        <fullName evidence="3">FAD/NAD(P)-binding protein</fullName>
    </submittedName>
</protein>
<name>A0ABW3TMD2_9MICO</name>
<dbReference type="PANTHER" id="PTHR40254">
    <property type="entry name" value="BLR0577 PROTEIN"/>
    <property type="match status" value="1"/>
</dbReference>
<evidence type="ECO:0000256" key="1">
    <source>
        <dbReference type="SAM" id="MobiDB-lite"/>
    </source>
</evidence>
<evidence type="ECO:0000313" key="4">
    <source>
        <dbReference type="Proteomes" id="UP001597181"/>
    </source>
</evidence>
<feature type="region of interest" description="Disordered" evidence="1">
    <location>
        <begin position="1"/>
        <end position="23"/>
    </location>
</feature>
<dbReference type="PANTHER" id="PTHR40254:SF1">
    <property type="entry name" value="BLR0577 PROTEIN"/>
    <property type="match status" value="1"/>
</dbReference>
<reference evidence="4" key="1">
    <citation type="journal article" date="2019" name="Int. J. Syst. Evol. Microbiol.">
        <title>The Global Catalogue of Microorganisms (GCM) 10K type strain sequencing project: providing services to taxonomists for standard genome sequencing and annotation.</title>
        <authorList>
            <consortium name="The Broad Institute Genomics Platform"/>
            <consortium name="The Broad Institute Genome Sequencing Center for Infectious Disease"/>
            <person name="Wu L."/>
            <person name="Ma J."/>
        </authorList>
    </citation>
    <scope>NUCLEOTIDE SEQUENCE [LARGE SCALE GENOMIC DNA]</scope>
    <source>
        <strain evidence="4">CCUG 50213</strain>
    </source>
</reference>
<keyword evidence="4" id="KW-1185">Reference proteome</keyword>
<gene>
    <name evidence="3" type="ORF">ACFQ3U_08045</name>
</gene>
<comment type="caution">
    <text evidence="3">The sequence shown here is derived from an EMBL/GenBank/DDBJ whole genome shotgun (WGS) entry which is preliminary data.</text>
</comment>
<feature type="compositionally biased region" description="Pro residues" evidence="1">
    <location>
        <begin position="1"/>
        <end position="17"/>
    </location>
</feature>
<evidence type="ECO:0000313" key="3">
    <source>
        <dbReference type="EMBL" id="MFD1201841.1"/>
    </source>
</evidence>
<dbReference type="InterPro" id="IPR052189">
    <property type="entry name" value="L-asp_N-monooxygenase_NS-form"/>
</dbReference>
<proteinExistence type="predicted"/>
<feature type="domain" description="FAD-dependent urate hydroxylase HpyO/Asp monooxygenase CreE-like FAD/NAD(P)-binding" evidence="2">
    <location>
        <begin position="32"/>
        <end position="250"/>
    </location>
</feature>
<dbReference type="InterPro" id="IPR036188">
    <property type="entry name" value="FAD/NAD-bd_sf"/>
</dbReference>
<dbReference type="EMBL" id="JBHTLY010000003">
    <property type="protein sequence ID" value="MFD1201841.1"/>
    <property type="molecule type" value="Genomic_DNA"/>
</dbReference>
<organism evidence="3 4">
    <name type="scientific">Leucobacter albus</name>
    <dbReference type="NCBI Taxonomy" id="272210"/>
    <lineage>
        <taxon>Bacteria</taxon>
        <taxon>Bacillati</taxon>
        <taxon>Actinomycetota</taxon>
        <taxon>Actinomycetes</taxon>
        <taxon>Micrococcales</taxon>
        <taxon>Microbacteriaceae</taxon>
        <taxon>Leucobacter</taxon>
    </lineage>
</organism>
<dbReference type="InterPro" id="IPR038732">
    <property type="entry name" value="HpyO/CreE_NAD-binding"/>
</dbReference>
<feature type="region of interest" description="Disordered" evidence="1">
    <location>
        <begin position="453"/>
        <end position="478"/>
    </location>
</feature>
<dbReference type="Proteomes" id="UP001597181">
    <property type="component" value="Unassembled WGS sequence"/>
</dbReference>
<evidence type="ECO:0000259" key="2">
    <source>
        <dbReference type="Pfam" id="PF13454"/>
    </source>
</evidence>
<dbReference type="Gene3D" id="3.50.50.60">
    <property type="entry name" value="FAD/NAD(P)-binding domain"/>
    <property type="match status" value="1"/>
</dbReference>
<sequence>MPLPAAPPPAAPHPAEPSPAHGVAASSPARLAIIGLGPRGASLVERLGAHLSALPGGGPSAEPDPIHRAPALELHLIDDAQPGPGRIWRTDQPRELCMNTLADAVTLFTEPGSTVTGDVVEGPTLYEWCVLARETAVGPAGSAIPRPRAATFAAYPARAGLASDYREELASLRPESHPSRALYGEYLSWFFKRAIAELPEWVTVTHHRARAVAIERAGASERGGERITLRREGSGATTTLTVDAVIAATGWLPRSPTSADAALAAQAAGRADLTWVRQGSPVEQELGGIRPGEPVIVRGLGMGFFDTATLLTLGRGGRYVADATAPGGLRYAPSGREPVLHVTSRRGVPFRAKSRYGSLPPRAAQRLLREVDWAAAPRPINFDTKLWPRIVGDAFLAHAETLGRVRPEALGRVGPETLGRVRPEALGLTEHDTAATLADIEAAVRAAIAPIISGPPATSTTPGTLPTPGTPPTPGDPGALEATVDAVAAAVAPFIADPAERFDLAGELRPAAGSFSSPHEFDEWVQRRVAADLREVDLGDRSPVKAGLWSVSSARGVAQQIGTLGGFDAESRANGAALLTALGGMVGSGPPAFRNNELLALTAAGIVRFIGPEASVSVGGSGFVASSPAVAGSEVTARALIDAWMHFHDARASIDPFTLSLLSAGRARVFSVASRTGEPVTTGGIDIDQATGRIIGETGQVDDAVHYAGIPVDDTLHGTVISPMPGTDPPMLRETDRVALSALAAARRASAARLAAAAPNPAPAPSPSATPTLEGALRA</sequence>